<name>A0A7E4VA05_PANRE</name>
<dbReference type="Gene3D" id="1.25.40.20">
    <property type="entry name" value="Ankyrin repeat-containing domain"/>
    <property type="match status" value="1"/>
</dbReference>
<evidence type="ECO:0000313" key="2">
    <source>
        <dbReference type="Proteomes" id="UP000492821"/>
    </source>
</evidence>
<reference evidence="3" key="2">
    <citation type="submission" date="2020-10" db="UniProtKB">
        <authorList>
            <consortium name="WormBaseParasite"/>
        </authorList>
    </citation>
    <scope>IDENTIFICATION</scope>
</reference>
<dbReference type="WBParaSite" id="Pan_g18322.t1">
    <property type="protein sequence ID" value="Pan_g18322.t1"/>
    <property type="gene ID" value="Pan_g18322"/>
</dbReference>
<sequence>MKDKEKKFTALHYAAYYAQYDALKELVRMGADPNMPDHDDNTPTLLCCVDPAQERCLKYLCQKGGDLKVINADGMDGFMLGQDRPAIHNIYEQVARPSNVKKLRNPRYGAF</sequence>
<dbReference type="PROSITE" id="PS50088">
    <property type="entry name" value="ANK_REPEAT"/>
    <property type="match status" value="1"/>
</dbReference>
<dbReference type="Pfam" id="PF12796">
    <property type="entry name" value="Ank_2"/>
    <property type="match status" value="1"/>
</dbReference>
<dbReference type="PROSITE" id="PS50297">
    <property type="entry name" value="ANK_REP_REGION"/>
    <property type="match status" value="1"/>
</dbReference>
<feature type="repeat" description="ANK" evidence="1">
    <location>
        <begin position="6"/>
        <end position="38"/>
    </location>
</feature>
<protein>
    <submittedName>
        <fullName evidence="3">ANK_REP_REGION domain-containing protein</fullName>
    </submittedName>
</protein>
<reference evidence="2" key="1">
    <citation type="journal article" date="2013" name="Genetics">
        <title>The draft genome and transcriptome of Panagrellus redivivus are shaped by the harsh demands of a free-living lifestyle.</title>
        <authorList>
            <person name="Srinivasan J."/>
            <person name="Dillman A.R."/>
            <person name="Macchietto M.G."/>
            <person name="Heikkinen L."/>
            <person name="Lakso M."/>
            <person name="Fracchia K.M."/>
            <person name="Antoshechkin I."/>
            <person name="Mortazavi A."/>
            <person name="Wong G."/>
            <person name="Sternberg P.W."/>
        </authorList>
    </citation>
    <scope>NUCLEOTIDE SEQUENCE [LARGE SCALE GENOMIC DNA]</scope>
    <source>
        <strain evidence="2">MT8872</strain>
    </source>
</reference>
<evidence type="ECO:0000313" key="3">
    <source>
        <dbReference type="WBParaSite" id="Pan_g18322.t1"/>
    </source>
</evidence>
<proteinExistence type="predicted"/>
<dbReference type="SUPFAM" id="SSF48403">
    <property type="entry name" value="Ankyrin repeat"/>
    <property type="match status" value="1"/>
</dbReference>
<keyword evidence="1" id="KW-0040">ANK repeat</keyword>
<dbReference type="InterPro" id="IPR036770">
    <property type="entry name" value="Ankyrin_rpt-contain_sf"/>
</dbReference>
<dbReference type="InterPro" id="IPR002110">
    <property type="entry name" value="Ankyrin_rpt"/>
</dbReference>
<dbReference type="Proteomes" id="UP000492821">
    <property type="component" value="Unassembled WGS sequence"/>
</dbReference>
<accession>A0A7E4VA05</accession>
<dbReference type="SMART" id="SM00248">
    <property type="entry name" value="ANK"/>
    <property type="match status" value="2"/>
</dbReference>
<dbReference type="AlphaFoldDB" id="A0A7E4VA05"/>
<organism evidence="2 3">
    <name type="scientific">Panagrellus redivivus</name>
    <name type="common">Microworm</name>
    <dbReference type="NCBI Taxonomy" id="6233"/>
    <lineage>
        <taxon>Eukaryota</taxon>
        <taxon>Metazoa</taxon>
        <taxon>Ecdysozoa</taxon>
        <taxon>Nematoda</taxon>
        <taxon>Chromadorea</taxon>
        <taxon>Rhabditida</taxon>
        <taxon>Tylenchina</taxon>
        <taxon>Panagrolaimomorpha</taxon>
        <taxon>Panagrolaimoidea</taxon>
        <taxon>Panagrolaimidae</taxon>
        <taxon>Panagrellus</taxon>
    </lineage>
</organism>
<keyword evidence="2" id="KW-1185">Reference proteome</keyword>
<evidence type="ECO:0000256" key="1">
    <source>
        <dbReference type="PROSITE-ProRule" id="PRU00023"/>
    </source>
</evidence>